<dbReference type="AlphaFoldDB" id="A0A4P8XLU2"/>
<evidence type="ECO:0000259" key="2">
    <source>
        <dbReference type="SMART" id="SM00646"/>
    </source>
</evidence>
<dbReference type="Pfam" id="PF07833">
    <property type="entry name" value="Cu_amine_oxidN1"/>
    <property type="match status" value="1"/>
</dbReference>
<dbReference type="SUPFAM" id="SSF55383">
    <property type="entry name" value="Copper amine oxidase, domain N"/>
    <property type="match status" value="1"/>
</dbReference>
<proteinExistence type="predicted"/>
<dbReference type="Proteomes" id="UP000300879">
    <property type="component" value="Chromosome"/>
</dbReference>
<keyword evidence="4" id="KW-1185">Reference proteome</keyword>
<dbReference type="Pfam" id="PF01520">
    <property type="entry name" value="Amidase_3"/>
    <property type="match status" value="1"/>
</dbReference>
<organism evidence="3 4">
    <name type="scientific">Paenibacillus algicola</name>
    <dbReference type="NCBI Taxonomy" id="2565926"/>
    <lineage>
        <taxon>Bacteria</taxon>
        <taxon>Bacillati</taxon>
        <taxon>Bacillota</taxon>
        <taxon>Bacilli</taxon>
        <taxon>Bacillales</taxon>
        <taxon>Paenibacillaceae</taxon>
        <taxon>Paenibacillus</taxon>
    </lineage>
</organism>
<dbReference type="OrthoDB" id="9806267at2"/>
<dbReference type="SMART" id="SM00646">
    <property type="entry name" value="Ami_3"/>
    <property type="match status" value="1"/>
</dbReference>
<dbReference type="GO" id="GO:0009253">
    <property type="term" value="P:peptidoglycan catabolic process"/>
    <property type="evidence" value="ECO:0007669"/>
    <property type="project" value="InterPro"/>
</dbReference>
<name>A0A4P8XLU2_9BACL</name>
<evidence type="ECO:0000313" key="3">
    <source>
        <dbReference type="EMBL" id="QCT02630.1"/>
    </source>
</evidence>
<dbReference type="Gene3D" id="3.30.457.10">
    <property type="entry name" value="Copper amine oxidase-like, N-terminal domain"/>
    <property type="match status" value="1"/>
</dbReference>
<dbReference type="SUPFAM" id="SSF53187">
    <property type="entry name" value="Zn-dependent exopeptidases"/>
    <property type="match status" value="1"/>
</dbReference>
<dbReference type="InterPro" id="IPR021731">
    <property type="entry name" value="AMIN_dom"/>
</dbReference>
<sequence length="457" mass="49355">MKKFGFFMFLFIIMLVFPKGIEASALSAKIYLNGNELQLSQGVNVENINGTVMVPIRVVSENLGYTVGWNQAAQKITVQGGGKTVEMVVGSSSASIDGQRVSMVKAPLLRGGTTIVPIRFVSEQMGMNVSWNNQEKAVYLITPESGVSNPGESDYGTLTTIDGISFSSNRLLVAATGTMKPKIMKLTSPDRIVIDVENAAFSEQFSTSNILDATNNGSLTVTGYPDVKSVRYSLYSDSPSTVRIVIDLNYPKNYTLHNEPNGLFTVDLNTSSEPVPAPGAGSKKLVVIDAGHGGHDPGAISVSKKKEKDFALSLALKTAKLLENSSTIDVVLTRSDDTFLELSDRVKIAEKLKADVFISIHANAGPATASGTETFYQRSSSKSLATVIHKNMLNAVGLKDRGVKYGNFHVIRETTMPAILLEVGFLTNKTDETKLYDSGIQDRVAQSIVNGLNEYFK</sequence>
<dbReference type="InterPro" id="IPR012854">
    <property type="entry name" value="Cu_amine_oxidase-like_N"/>
</dbReference>
<dbReference type="EMBL" id="CP040396">
    <property type="protein sequence ID" value="QCT02630.1"/>
    <property type="molecule type" value="Genomic_DNA"/>
</dbReference>
<reference evidence="3 4" key="1">
    <citation type="submission" date="2019-05" db="EMBL/GenBank/DDBJ databases">
        <authorList>
            <person name="Chen C."/>
        </authorList>
    </citation>
    <scope>NUCLEOTIDE SEQUENCE [LARGE SCALE GENOMIC DNA]</scope>
    <source>
        <strain evidence="3 4">HB172198</strain>
    </source>
</reference>
<dbReference type="InterPro" id="IPR002508">
    <property type="entry name" value="MurNAc-LAA_cat"/>
</dbReference>
<dbReference type="InterPro" id="IPR050695">
    <property type="entry name" value="N-acetylmuramoyl_amidase_3"/>
</dbReference>
<dbReference type="Gene3D" id="3.40.630.40">
    <property type="entry name" value="Zn-dependent exopeptidases"/>
    <property type="match status" value="1"/>
</dbReference>
<dbReference type="PANTHER" id="PTHR30404:SF0">
    <property type="entry name" value="N-ACETYLMURAMOYL-L-ALANINE AMIDASE AMIC"/>
    <property type="match status" value="1"/>
</dbReference>
<dbReference type="InterPro" id="IPR036582">
    <property type="entry name" value="Mao_N_sf"/>
</dbReference>
<protein>
    <submittedName>
        <fullName evidence="3">N-acetylmuramoyl-L-alanine amidase</fullName>
    </submittedName>
</protein>
<evidence type="ECO:0000313" key="4">
    <source>
        <dbReference type="Proteomes" id="UP000300879"/>
    </source>
</evidence>
<dbReference type="Pfam" id="PF11741">
    <property type="entry name" value="AMIN"/>
    <property type="match status" value="1"/>
</dbReference>
<dbReference type="CDD" id="cd02696">
    <property type="entry name" value="MurNAc-LAA"/>
    <property type="match status" value="1"/>
</dbReference>
<keyword evidence="1" id="KW-0378">Hydrolase</keyword>
<accession>A0A4P8XLU2</accession>
<evidence type="ECO:0000256" key="1">
    <source>
        <dbReference type="ARBA" id="ARBA00022801"/>
    </source>
</evidence>
<dbReference type="GO" id="GO:0030288">
    <property type="term" value="C:outer membrane-bounded periplasmic space"/>
    <property type="evidence" value="ECO:0007669"/>
    <property type="project" value="TreeGrafter"/>
</dbReference>
<dbReference type="KEGG" id="palo:E6C60_1915"/>
<dbReference type="GO" id="GO:0008745">
    <property type="term" value="F:N-acetylmuramoyl-L-alanine amidase activity"/>
    <property type="evidence" value="ECO:0007669"/>
    <property type="project" value="InterPro"/>
</dbReference>
<feature type="domain" description="MurNAc-LAA" evidence="2">
    <location>
        <begin position="346"/>
        <end position="453"/>
    </location>
</feature>
<gene>
    <name evidence="3" type="ORF">E6C60_1915</name>
</gene>
<dbReference type="RefSeq" id="WP_138225626.1">
    <property type="nucleotide sequence ID" value="NZ_CP040396.1"/>
</dbReference>
<dbReference type="Gene3D" id="2.60.40.3500">
    <property type="match status" value="1"/>
</dbReference>
<dbReference type="PANTHER" id="PTHR30404">
    <property type="entry name" value="N-ACETYLMURAMOYL-L-ALANINE AMIDASE"/>
    <property type="match status" value="1"/>
</dbReference>